<dbReference type="Proteomes" id="UP000516148">
    <property type="component" value="Chromosome"/>
</dbReference>
<dbReference type="InterPro" id="IPR041698">
    <property type="entry name" value="Methyltransf_25"/>
</dbReference>
<keyword evidence="2" id="KW-0489">Methyltransferase</keyword>
<accession>A0A7H0LN12</accession>
<dbReference type="RefSeq" id="WP_187763351.1">
    <property type="nucleotide sequence ID" value="NZ_CP061038.1"/>
</dbReference>
<dbReference type="InterPro" id="IPR029063">
    <property type="entry name" value="SAM-dependent_MTases_sf"/>
</dbReference>
<dbReference type="PANTHER" id="PTHR43591">
    <property type="entry name" value="METHYLTRANSFERASE"/>
    <property type="match status" value="1"/>
</dbReference>
<evidence type="ECO:0000259" key="1">
    <source>
        <dbReference type="Pfam" id="PF13649"/>
    </source>
</evidence>
<protein>
    <submittedName>
        <fullName evidence="2">Methyltransferase domain-containing protein</fullName>
    </submittedName>
</protein>
<gene>
    <name evidence="2" type="ORF">H3Z74_07870</name>
</gene>
<proteinExistence type="predicted"/>
<dbReference type="SUPFAM" id="SSF53335">
    <property type="entry name" value="S-adenosyl-L-methionine-dependent methyltransferases"/>
    <property type="match status" value="1"/>
</dbReference>
<dbReference type="KEGG" id="spap:H3Z74_07870"/>
<dbReference type="AlphaFoldDB" id="A0A7H0LN12"/>
<dbReference type="CDD" id="cd02440">
    <property type="entry name" value="AdoMet_MTases"/>
    <property type="match status" value="1"/>
</dbReference>
<dbReference type="Gene3D" id="3.40.50.150">
    <property type="entry name" value="Vaccinia Virus protein VP39"/>
    <property type="match status" value="1"/>
</dbReference>
<evidence type="ECO:0000313" key="3">
    <source>
        <dbReference type="Proteomes" id="UP000516148"/>
    </source>
</evidence>
<dbReference type="GO" id="GO:0032259">
    <property type="term" value="P:methylation"/>
    <property type="evidence" value="ECO:0007669"/>
    <property type="project" value="UniProtKB-KW"/>
</dbReference>
<feature type="domain" description="Methyltransferase" evidence="1">
    <location>
        <begin position="32"/>
        <end position="126"/>
    </location>
</feature>
<keyword evidence="3" id="KW-1185">Reference proteome</keyword>
<dbReference type="Pfam" id="PF13649">
    <property type="entry name" value="Methyltransf_25"/>
    <property type="match status" value="1"/>
</dbReference>
<dbReference type="EMBL" id="CP061038">
    <property type="protein sequence ID" value="QNQ11065.1"/>
    <property type="molecule type" value="Genomic_DNA"/>
</dbReference>
<evidence type="ECO:0000313" key="2">
    <source>
        <dbReference type="EMBL" id="QNQ11065.1"/>
    </source>
</evidence>
<dbReference type="GO" id="GO:0008168">
    <property type="term" value="F:methyltransferase activity"/>
    <property type="evidence" value="ECO:0007669"/>
    <property type="project" value="UniProtKB-KW"/>
</dbReference>
<sequence>MALDRAAFYDAELQRYQQHFRAALNVGLQDRILDIGCGAGKSTREAARAAAEGSAFGVDVSEDMLDVARRRSAEAGLRNISFDLGDAQVHDFPAAHFDLCISRFGTMFFADPVAAFANIGRAMRRGARLVMMVWQDRERNEWAVAIQQALALAGEPSTTASPAFSLADRAVTSRILSAAGFAAIDFADIHEPVFYGPNVDAAYEAVAGLFLSKDKLAGTSPAADEVHQRLRTLLKARFTVDGVLFDSRAWIVTAHRA</sequence>
<name>A0A7H0LN12_9SPHN</name>
<organism evidence="2 3">
    <name type="scientific">Sphingomonas alpina</name>
    <dbReference type="NCBI Taxonomy" id="653931"/>
    <lineage>
        <taxon>Bacteria</taxon>
        <taxon>Pseudomonadati</taxon>
        <taxon>Pseudomonadota</taxon>
        <taxon>Alphaproteobacteria</taxon>
        <taxon>Sphingomonadales</taxon>
        <taxon>Sphingomonadaceae</taxon>
        <taxon>Sphingomonas</taxon>
    </lineage>
</organism>
<reference evidence="2 3" key="1">
    <citation type="submission" date="2020-09" db="EMBL/GenBank/DDBJ databases">
        <title>Sphingomonas sp., a new species isolated from pork steak.</title>
        <authorList>
            <person name="Heidler von Heilborn D."/>
        </authorList>
    </citation>
    <scope>NUCLEOTIDE SEQUENCE [LARGE SCALE GENOMIC DNA]</scope>
    <source>
        <strain evidence="3">S8-3T</strain>
    </source>
</reference>
<keyword evidence="2" id="KW-0808">Transferase</keyword>